<dbReference type="HOGENOM" id="CLU_084839_1_1_1"/>
<accession>B6JW19</accession>
<dbReference type="Proteomes" id="UP000001744">
    <property type="component" value="Unassembled WGS sequence"/>
</dbReference>
<dbReference type="Pfam" id="PF05603">
    <property type="entry name" value="Hikeshi-like_N"/>
    <property type="match status" value="1"/>
</dbReference>
<dbReference type="PANTHER" id="PTHR12925:SF0">
    <property type="entry name" value="PROTEIN HIKESHI"/>
    <property type="match status" value="1"/>
</dbReference>
<dbReference type="GO" id="GO:0005635">
    <property type="term" value="C:nuclear envelope"/>
    <property type="evidence" value="ECO:0007669"/>
    <property type="project" value="EnsemblFungi"/>
</dbReference>
<dbReference type="EMBL" id="KE651166">
    <property type="protein sequence ID" value="EEB05570.1"/>
    <property type="molecule type" value="Genomic_DNA"/>
</dbReference>
<evidence type="ECO:0000256" key="1">
    <source>
        <dbReference type="ARBA" id="ARBA00006623"/>
    </source>
</evidence>
<dbReference type="eggNOG" id="KOG4067">
    <property type="taxonomic scope" value="Eukaryota"/>
</dbReference>
<evidence type="ECO:0000313" key="6">
    <source>
        <dbReference type="Proteomes" id="UP000001744"/>
    </source>
</evidence>
<evidence type="ECO:0000259" key="2">
    <source>
        <dbReference type="Pfam" id="PF05603"/>
    </source>
</evidence>
<evidence type="ECO:0000259" key="3">
    <source>
        <dbReference type="Pfam" id="PF21057"/>
    </source>
</evidence>
<organism evidence="4 6">
    <name type="scientific">Schizosaccharomyces japonicus (strain yFS275 / FY16936)</name>
    <name type="common">Fission yeast</name>
    <dbReference type="NCBI Taxonomy" id="402676"/>
    <lineage>
        <taxon>Eukaryota</taxon>
        <taxon>Fungi</taxon>
        <taxon>Dikarya</taxon>
        <taxon>Ascomycota</taxon>
        <taxon>Taphrinomycotina</taxon>
        <taxon>Schizosaccharomycetes</taxon>
        <taxon>Schizosaccharomycetales</taxon>
        <taxon>Schizosaccharomycetaceae</taxon>
        <taxon>Schizosaccharomyces</taxon>
    </lineage>
</organism>
<dbReference type="InterPro" id="IPR048364">
    <property type="entry name" value="Hikeshi-like_C"/>
</dbReference>
<name>B6JW19_SCHJY</name>
<reference evidence="4 6" key="1">
    <citation type="journal article" date="2011" name="Science">
        <title>Comparative functional genomics of the fission yeasts.</title>
        <authorList>
            <person name="Rhind N."/>
            <person name="Chen Z."/>
            <person name="Yassour M."/>
            <person name="Thompson D.A."/>
            <person name="Haas B.J."/>
            <person name="Habib N."/>
            <person name="Wapinski I."/>
            <person name="Roy S."/>
            <person name="Lin M.F."/>
            <person name="Heiman D.I."/>
            <person name="Young S.K."/>
            <person name="Furuya K."/>
            <person name="Guo Y."/>
            <person name="Pidoux A."/>
            <person name="Chen H.M."/>
            <person name="Robbertse B."/>
            <person name="Goldberg J.M."/>
            <person name="Aoki K."/>
            <person name="Bayne E.H."/>
            <person name="Berlin A.M."/>
            <person name="Desjardins C.A."/>
            <person name="Dobbs E."/>
            <person name="Dukaj L."/>
            <person name="Fan L."/>
            <person name="FitzGerald M.G."/>
            <person name="French C."/>
            <person name="Gujja S."/>
            <person name="Hansen K."/>
            <person name="Keifenheim D."/>
            <person name="Levin J.Z."/>
            <person name="Mosher R.A."/>
            <person name="Mueller C.A."/>
            <person name="Pfiffner J."/>
            <person name="Priest M."/>
            <person name="Russ C."/>
            <person name="Smialowska A."/>
            <person name="Swoboda P."/>
            <person name="Sykes S.M."/>
            <person name="Vaughn M."/>
            <person name="Vengrova S."/>
            <person name="Yoder R."/>
            <person name="Zeng Q."/>
            <person name="Allshire R."/>
            <person name="Baulcombe D."/>
            <person name="Birren B.W."/>
            <person name="Brown W."/>
            <person name="Ekwall K."/>
            <person name="Kellis M."/>
            <person name="Leatherwood J."/>
            <person name="Levin H."/>
            <person name="Margalit H."/>
            <person name="Martienssen R."/>
            <person name="Nieduszynski C.A."/>
            <person name="Spatafora J.W."/>
            <person name="Friedman N."/>
            <person name="Dalgaard J.Z."/>
            <person name="Baumann P."/>
            <person name="Niki H."/>
            <person name="Regev A."/>
            <person name="Nusbaum C."/>
        </authorList>
    </citation>
    <scope>NUCLEOTIDE SEQUENCE [LARGE SCALE GENOMIC DNA]</scope>
    <source>
        <strain evidence="6">yFS275 / FY16936</strain>
    </source>
</reference>
<dbReference type="RefSeq" id="XP_002171863.1">
    <property type="nucleotide sequence ID" value="XM_002171827.2"/>
</dbReference>
<dbReference type="GO" id="GO:0005829">
    <property type="term" value="C:cytosol"/>
    <property type="evidence" value="ECO:0000318"/>
    <property type="project" value="GO_Central"/>
</dbReference>
<keyword evidence="6" id="KW-1185">Reference proteome</keyword>
<dbReference type="InterPro" id="IPR008493">
    <property type="entry name" value="Hikeshi-like_N"/>
</dbReference>
<gene>
    <name evidence="5" type="primary">opi10</name>
    <name evidence="4" type="ORF">SJAG_00586</name>
</gene>
<dbReference type="InterPro" id="IPR031318">
    <property type="entry name" value="OPI10"/>
</dbReference>
<dbReference type="JaponicusDB" id="SJAG_00586">
    <property type="gene designation" value="opi10"/>
</dbReference>
<dbReference type="GO" id="GO:0061608">
    <property type="term" value="F:nuclear import signal receptor activity"/>
    <property type="evidence" value="ECO:0000318"/>
    <property type="project" value="GO_Central"/>
</dbReference>
<dbReference type="AlphaFoldDB" id="B6JW19"/>
<dbReference type="STRING" id="402676.B6JW19"/>
<protein>
    <submittedName>
        <fullName evidence="4">Inositol metabolism protein Opi10</fullName>
    </submittedName>
</protein>
<dbReference type="GO" id="GO:0005634">
    <property type="term" value="C:nucleus"/>
    <property type="evidence" value="ECO:0000318"/>
    <property type="project" value="GO_Central"/>
</dbReference>
<feature type="domain" description="Hikeshi-like C-terminal" evidence="3">
    <location>
        <begin position="132"/>
        <end position="196"/>
    </location>
</feature>
<evidence type="ECO:0000313" key="4">
    <source>
        <dbReference type="EMBL" id="EEB05570.1"/>
    </source>
</evidence>
<dbReference type="GO" id="GO:0006606">
    <property type="term" value="P:protein import into nucleus"/>
    <property type="evidence" value="ECO:0000318"/>
    <property type="project" value="GO_Central"/>
</dbReference>
<proteinExistence type="inferred from homology"/>
<dbReference type="GeneID" id="7051282"/>
<comment type="similarity">
    <text evidence="1">Belongs to the OPI10 family.</text>
</comment>
<dbReference type="Pfam" id="PF21057">
    <property type="entry name" value="Hikeshi-like_C"/>
    <property type="match status" value="1"/>
</dbReference>
<evidence type="ECO:0000313" key="5">
    <source>
        <dbReference type="JaponicusDB" id="SJAG_00586"/>
    </source>
</evidence>
<dbReference type="VEuPathDB" id="FungiDB:SJAG_00586"/>
<dbReference type="OMA" id="WWAKFER"/>
<dbReference type="PANTHER" id="PTHR12925">
    <property type="entry name" value="HIKESHI FAMILY MEMBER"/>
    <property type="match status" value="1"/>
</dbReference>
<sequence length="199" mass="21802">MFGAICAGRLVQTNLQQISENQFLFVLENAESINHIVVFVLPTSPFPNGFGAKVYFQWPDKPFQYLGYLTNEKPSAIFRLKNTVQQFTQGAGPVSGITASLGISVEPLESIAQEAMASSSSTALAKPAAPPSSIAERILKNLYNFLASFAVSNLPPYATGLGDLRPNDTYVPLRVFQDWHAKFLSKLTNNPNFLNEDQA</sequence>
<feature type="domain" description="Hikeshi-like N-terminal" evidence="2">
    <location>
        <begin position="5"/>
        <end position="120"/>
    </location>
</feature>